<dbReference type="EMBL" id="JACSDZ010000004">
    <property type="protein sequence ID" value="KAF7406121.1"/>
    <property type="molecule type" value="Genomic_DNA"/>
</dbReference>
<dbReference type="AlphaFoldDB" id="A0A834KHT0"/>
<proteinExistence type="predicted"/>
<dbReference type="Proteomes" id="UP000617340">
    <property type="component" value="Unassembled WGS sequence"/>
</dbReference>
<reference evidence="1" key="1">
    <citation type="journal article" date="2020" name="G3 (Bethesda)">
        <title>High-Quality Assemblies for Three Invasive Social Wasps from the &lt;i&gt;Vespula&lt;/i&gt; Genus.</title>
        <authorList>
            <person name="Harrop T.W.R."/>
            <person name="Guhlin J."/>
            <person name="McLaughlin G.M."/>
            <person name="Permina E."/>
            <person name="Stockwell P."/>
            <person name="Gilligan J."/>
            <person name="Le Lec M.F."/>
            <person name="Gruber M.A.M."/>
            <person name="Quinn O."/>
            <person name="Lovegrove M."/>
            <person name="Duncan E.J."/>
            <person name="Remnant E.J."/>
            <person name="Van Eeckhoven J."/>
            <person name="Graham B."/>
            <person name="Knapp R.A."/>
            <person name="Langford K.W."/>
            <person name="Kronenberg Z."/>
            <person name="Press M.O."/>
            <person name="Eacker S.M."/>
            <person name="Wilson-Rankin E.E."/>
            <person name="Purcell J."/>
            <person name="Lester P.J."/>
            <person name="Dearden P.K."/>
        </authorList>
    </citation>
    <scope>NUCLEOTIDE SEQUENCE</scope>
    <source>
        <strain evidence="1">Linc-1</strain>
    </source>
</reference>
<evidence type="ECO:0000313" key="2">
    <source>
        <dbReference type="Proteomes" id="UP000617340"/>
    </source>
</evidence>
<keyword evidence="2" id="KW-1185">Reference proteome</keyword>
<comment type="caution">
    <text evidence="1">The sequence shown here is derived from an EMBL/GenBank/DDBJ whole genome shotgun (WGS) entry which is preliminary data.</text>
</comment>
<sequence length="72" mass="8400">MPMSPMKYILATMSKLLSHGDFARKEVDGLVPTRFLRMAADGVWWPVLNRKLMPLRGPKAVLWRFHLMYTPK</sequence>
<name>A0A834KHT0_VESGE</name>
<organism evidence="1 2">
    <name type="scientific">Vespula germanica</name>
    <name type="common">German yellow jacket</name>
    <name type="synonym">Paravespula germanica</name>
    <dbReference type="NCBI Taxonomy" id="30212"/>
    <lineage>
        <taxon>Eukaryota</taxon>
        <taxon>Metazoa</taxon>
        <taxon>Ecdysozoa</taxon>
        <taxon>Arthropoda</taxon>
        <taxon>Hexapoda</taxon>
        <taxon>Insecta</taxon>
        <taxon>Pterygota</taxon>
        <taxon>Neoptera</taxon>
        <taxon>Endopterygota</taxon>
        <taxon>Hymenoptera</taxon>
        <taxon>Apocrita</taxon>
        <taxon>Aculeata</taxon>
        <taxon>Vespoidea</taxon>
        <taxon>Vespidae</taxon>
        <taxon>Vespinae</taxon>
        <taxon>Vespula</taxon>
    </lineage>
</organism>
<evidence type="ECO:0000313" key="1">
    <source>
        <dbReference type="EMBL" id="KAF7406121.1"/>
    </source>
</evidence>
<protein>
    <submittedName>
        <fullName evidence="1">Uncharacterized protein</fullName>
    </submittedName>
</protein>
<gene>
    <name evidence="1" type="ORF">HZH68_005490</name>
</gene>
<accession>A0A834KHT0</accession>